<evidence type="ECO:0000256" key="9">
    <source>
        <dbReference type="ARBA" id="ARBA00022777"/>
    </source>
</evidence>
<dbReference type="NCBIfam" id="TIGR00229">
    <property type="entry name" value="sensory_box"/>
    <property type="match status" value="1"/>
</dbReference>
<evidence type="ECO:0000256" key="7">
    <source>
        <dbReference type="ARBA" id="ARBA00022692"/>
    </source>
</evidence>
<gene>
    <name evidence="23" type="ORF">FHS48_000714</name>
</gene>
<feature type="domain" description="Response regulatory" evidence="19">
    <location>
        <begin position="931"/>
        <end position="1049"/>
    </location>
</feature>
<dbReference type="Pfam" id="PF01627">
    <property type="entry name" value="Hpt"/>
    <property type="match status" value="1"/>
</dbReference>
<dbReference type="CDD" id="cd16922">
    <property type="entry name" value="HATPase_EvgS-ArcB-TorS-like"/>
    <property type="match status" value="1"/>
</dbReference>
<feature type="modified residue" description="Phosphohistidine" evidence="14">
    <location>
        <position position="1136"/>
    </location>
</feature>
<evidence type="ECO:0000256" key="10">
    <source>
        <dbReference type="ARBA" id="ARBA00022840"/>
    </source>
</evidence>
<proteinExistence type="predicted"/>
<dbReference type="Pfam" id="PF00512">
    <property type="entry name" value="HisKA"/>
    <property type="match status" value="1"/>
</dbReference>
<comment type="catalytic activity">
    <reaction evidence="1">
        <text>ATP + protein L-histidine = ADP + protein N-phospho-L-histidine.</text>
        <dbReference type="EC" id="2.7.13.3"/>
    </reaction>
</comment>
<dbReference type="InterPro" id="IPR011006">
    <property type="entry name" value="CheY-like_superfamily"/>
</dbReference>
<dbReference type="GO" id="GO:0005886">
    <property type="term" value="C:plasma membrane"/>
    <property type="evidence" value="ECO:0007669"/>
    <property type="project" value="UniProtKB-SubCell"/>
</dbReference>
<dbReference type="Gene3D" id="3.40.50.2300">
    <property type="match status" value="2"/>
</dbReference>
<dbReference type="SUPFAM" id="SSF47226">
    <property type="entry name" value="Histidine-containing phosphotransfer domain, HPT domain"/>
    <property type="match status" value="1"/>
</dbReference>
<dbReference type="Pfam" id="PF02518">
    <property type="entry name" value="HATPase_c"/>
    <property type="match status" value="1"/>
</dbReference>
<evidence type="ECO:0000256" key="16">
    <source>
        <dbReference type="SAM" id="MobiDB-lite"/>
    </source>
</evidence>
<keyword evidence="12" id="KW-0902">Two-component regulatory system</keyword>
<feature type="domain" description="Histidine kinase" evidence="18">
    <location>
        <begin position="535"/>
        <end position="756"/>
    </location>
</feature>
<keyword evidence="8" id="KW-0547">Nucleotide-binding</keyword>
<dbReference type="SMART" id="SM00388">
    <property type="entry name" value="HisKA"/>
    <property type="match status" value="1"/>
</dbReference>
<dbReference type="InterPro" id="IPR004358">
    <property type="entry name" value="Sig_transdc_His_kin-like_C"/>
</dbReference>
<dbReference type="Gene3D" id="6.10.340.10">
    <property type="match status" value="1"/>
</dbReference>
<name>A0A7X0DML5_NOVIT</name>
<keyword evidence="13 17" id="KW-0472">Membrane</keyword>
<protein>
    <recommendedName>
        <fullName evidence="3">histidine kinase</fullName>
        <ecNumber evidence="3">2.7.13.3</ecNumber>
    </recommendedName>
</protein>
<evidence type="ECO:0000256" key="2">
    <source>
        <dbReference type="ARBA" id="ARBA00004651"/>
    </source>
</evidence>
<dbReference type="SMART" id="SM00387">
    <property type="entry name" value="HATPase_c"/>
    <property type="match status" value="1"/>
</dbReference>
<dbReference type="PANTHER" id="PTHR45339:SF5">
    <property type="entry name" value="HISTIDINE KINASE"/>
    <property type="match status" value="1"/>
</dbReference>
<dbReference type="InterPro" id="IPR001789">
    <property type="entry name" value="Sig_transdc_resp-reg_receiver"/>
</dbReference>
<evidence type="ECO:0000256" key="5">
    <source>
        <dbReference type="ARBA" id="ARBA00022553"/>
    </source>
</evidence>
<evidence type="ECO:0000259" key="19">
    <source>
        <dbReference type="PROSITE" id="PS50110"/>
    </source>
</evidence>
<dbReference type="InterPro" id="IPR000700">
    <property type="entry name" value="PAS-assoc_C"/>
</dbReference>
<feature type="modified residue" description="4-aspartylphosphate" evidence="15">
    <location>
        <position position="834"/>
    </location>
</feature>
<dbReference type="PROSITE" id="PS50885">
    <property type="entry name" value="HAMP"/>
    <property type="match status" value="1"/>
</dbReference>
<evidence type="ECO:0000256" key="8">
    <source>
        <dbReference type="ARBA" id="ARBA00022741"/>
    </source>
</evidence>
<feature type="domain" description="Response regulatory" evidence="19">
    <location>
        <begin position="785"/>
        <end position="906"/>
    </location>
</feature>
<dbReference type="EMBL" id="JACIIX010000002">
    <property type="protein sequence ID" value="MBB6209312.1"/>
    <property type="molecule type" value="Genomic_DNA"/>
</dbReference>
<dbReference type="InterPro" id="IPR003594">
    <property type="entry name" value="HATPase_dom"/>
</dbReference>
<dbReference type="GO" id="GO:0000155">
    <property type="term" value="F:phosphorelay sensor kinase activity"/>
    <property type="evidence" value="ECO:0007669"/>
    <property type="project" value="InterPro"/>
</dbReference>
<dbReference type="Gene3D" id="3.30.565.10">
    <property type="entry name" value="Histidine kinase-like ATPase, C-terminal domain"/>
    <property type="match status" value="1"/>
</dbReference>
<evidence type="ECO:0000256" key="14">
    <source>
        <dbReference type="PROSITE-ProRule" id="PRU00110"/>
    </source>
</evidence>
<dbReference type="InterPro" id="IPR003660">
    <property type="entry name" value="HAMP_dom"/>
</dbReference>
<keyword evidence="24" id="KW-1185">Reference proteome</keyword>
<dbReference type="CDD" id="cd00082">
    <property type="entry name" value="HisKA"/>
    <property type="match status" value="1"/>
</dbReference>
<keyword evidence="11 17" id="KW-1133">Transmembrane helix</keyword>
<dbReference type="CDD" id="cd17546">
    <property type="entry name" value="REC_hyHK_CKI1_RcsC-like"/>
    <property type="match status" value="1"/>
</dbReference>
<dbReference type="InterPro" id="IPR003661">
    <property type="entry name" value="HisK_dim/P_dom"/>
</dbReference>
<evidence type="ECO:0000256" key="6">
    <source>
        <dbReference type="ARBA" id="ARBA00022679"/>
    </source>
</evidence>
<dbReference type="FunFam" id="1.10.287.130:FF:000003">
    <property type="entry name" value="Histidine kinase"/>
    <property type="match status" value="1"/>
</dbReference>
<dbReference type="PROSITE" id="PS50894">
    <property type="entry name" value="HPT"/>
    <property type="match status" value="1"/>
</dbReference>
<evidence type="ECO:0000259" key="18">
    <source>
        <dbReference type="PROSITE" id="PS50109"/>
    </source>
</evidence>
<evidence type="ECO:0000256" key="11">
    <source>
        <dbReference type="ARBA" id="ARBA00022989"/>
    </source>
</evidence>
<dbReference type="InterPro" id="IPR005467">
    <property type="entry name" value="His_kinase_dom"/>
</dbReference>
<keyword evidence="9" id="KW-0418">Kinase</keyword>
<dbReference type="RefSeq" id="WP_184261496.1">
    <property type="nucleotide sequence ID" value="NZ_JACIIX010000002.1"/>
</dbReference>
<keyword evidence="5 15" id="KW-0597">Phosphoprotein</keyword>
<accession>A0A7X0DML5</accession>
<evidence type="ECO:0000256" key="4">
    <source>
        <dbReference type="ARBA" id="ARBA00022475"/>
    </source>
</evidence>
<evidence type="ECO:0000256" key="1">
    <source>
        <dbReference type="ARBA" id="ARBA00000085"/>
    </source>
</evidence>
<reference evidence="23 24" key="1">
    <citation type="submission" date="2020-08" db="EMBL/GenBank/DDBJ databases">
        <title>Genomic Encyclopedia of Type Strains, Phase IV (KMG-IV): sequencing the most valuable type-strain genomes for metagenomic binning, comparative biology and taxonomic classification.</title>
        <authorList>
            <person name="Goeker M."/>
        </authorList>
    </citation>
    <scope>NUCLEOTIDE SEQUENCE [LARGE SCALE GENOMIC DNA]</scope>
    <source>
        <strain evidence="23 24">DSM 11590</strain>
    </source>
</reference>
<dbReference type="SUPFAM" id="SSF47384">
    <property type="entry name" value="Homodimeric domain of signal transducing histidine kinase"/>
    <property type="match status" value="1"/>
</dbReference>
<dbReference type="PROSITE" id="PS50113">
    <property type="entry name" value="PAC"/>
    <property type="match status" value="1"/>
</dbReference>
<dbReference type="Gene3D" id="1.20.120.160">
    <property type="entry name" value="HPT domain"/>
    <property type="match status" value="1"/>
</dbReference>
<dbReference type="InterPro" id="IPR008207">
    <property type="entry name" value="Sig_transdc_His_kin_Hpt_dom"/>
</dbReference>
<evidence type="ECO:0000256" key="13">
    <source>
        <dbReference type="ARBA" id="ARBA00023136"/>
    </source>
</evidence>
<dbReference type="CDD" id="cd00130">
    <property type="entry name" value="PAS"/>
    <property type="match status" value="1"/>
</dbReference>
<dbReference type="Pfam" id="PF00072">
    <property type="entry name" value="Response_reg"/>
    <property type="match status" value="1"/>
</dbReference>
<feature type="transmembrane region" description="Helical" evidence="17">
    <location>
        <begin position="20"/>
        <end position="44"/>
    </location>
</feature>
<dbReference type="InterPro" id="IPR036890">
    <property type="entry name" value="HATPase_C_sf"/>
</dbReference>
<sequence>MQPPTLPPATLPPPRPTRRVSGRVVQGLLSMGVFLIAVSGLALYDLGRFHRELTSLTRTALPDMTIASELSSQLQLVVNQVERLTAADSHPGRRIVREDIDQKFNRMKEYVSRVETLEGGRTLATLLGSLQQTVTDLDEQVARRIDVRIGVDQAQTTVADLSESLKGLIGDTATTATPAAGPDALRPLFLWISTLDGITGQALRASRMQRLVDIRQSEQQVRQSLGSLAPYHQQVPAPVAGRVIAIEQQMEQALFSRNGLYPALVEQVRMSSRAAGLGSQARLLAEEVSKLSRDMFASITAGASANATTLWKEVERQAIILAGLALMAVGGAVGVYFYFRHFLTNRLAALNEGVLGRIAGHTTRIDDGGQDEISAIARSITYFLAEINRRQQDVVEREQQFRSMVQGSVQAILVLSADRVLYANPAFSHLFGLPVSPDAVPVHDLLPDTVLPLVNAPEEAFRQGARMLERQQARRRDGSVLWVTIAVSPIHWQGEMVRQITVMDVTQPVLAEAALKEARDRAEEAARIKSRFMATMSHEIRTPMNAILGLSHLALKTDLTRQQRDYLSKLRASAGILLSIINDILDFSKIEAGKMELDDKPFDLSAVLETLSSVVALHAADKSLEFLYDIPADVPFHLHGDSLRLEQILLNLTNNAVKFTERGEVVLAVRVIRRTGDGVELSFSVHDTGIGIPPDQIKRLFAAFAQADSSATRRFGGTGLGLAISRQLAEMMGGTIDVISTPGKGSVFTLTLPFRVIAPVIAGDGTGEEGDPAAALSPGLPPGLPVLVADGNATARGLLCTLLEELGARCLPAATPEEALTLLPAAAGGLALIDRTMPAPDGTPLSHEIQIRCAFQSAPPRLILLGYHGQDPGAEQPETLARSGLDAVLYKPLDRRTLRQTLAAVLSRTARQDDPPPPPAAHPALPLRGMTVLLAEDNEINQQVARELLEAAGAHVDVVTTGRAAVDRVLHAPCPPDVVLMDVQMPEMDGVEATRFIRTVYPAGQLPIIAVSAHTADVEYARCLAAGVTGYLMKPVDPDLLVSTVQSARPGPLPPSGNSGETVALPPPETGRSLSASPLPERLGPFDLAVARRYTDGREALLASLLASFRDRFTPLRDTLLQPGTVAPADLSREAHSLKSAAMTLGNTDLGAAAARLEESLRNGQEDTGARLDCHAALTVALEALAAILPDGPQASGQNTARIPEEPPQPPVALPPDLVEHLTGLRQQIHSNRLTARTTFLTLRPMLTEAGVPDHPLDQIQAALDRLEFNAAAILTDRLLPAKKAFR</sequence>
<dbReference type="Gene3D" id="3.30.450.20">
    <property type="entry name" value="PAS domain"/>
    <property type="match status" value="1"/>
</dbReference>
<dbReference type="InterPro" id="IPR036097">
    <property type="entry name" value="HisK_dim/P_sf"/>
</dbReference>
<feature type="region of interest" description="Disordered" evidence="16">
    <location>
        <begin position="1046"/>
        <end position="1078"/>
    </location>
</feature>
<keyword evidence="6" id="KW-0808">Transferase</keyword>
<feature type="modified residue" description="4-aspartylphosphate" evidence="15">
    <location>
        <position position="982"/>
    </location>
</feature>
<dbReference type="Proteomes" id="UP000544872">
    <property type="component" value="Unassembled WGS sequence"/>
</dbReference>
<feature type="domain" description="HPt" evidence="22">
    <location>
        <begin position="1094"/>
        <end position="1192"/>
    </location>
</feature>
<dbReference type="SUPFAM" id="SSF52172">
    <property type="entry name" value="CheY-like"/>
    <property type="match status" value="2"/>
</dbReference>
<dbReference type="InterPro" id="IPR035965">
    <property type="entry name" value="PAS-like_dom_sf"/>
</dbReference>
<evidence type="ECO:0000256" key="3">
    <source>
        <dbReference type="ARBA" id="ARBA00012438"/>
    </source>
</evidence>
<dbReference type="SUPFAM" id="SSF55874">
    <property type="entry name" value="ATPase domain of HSP90 chaperone/DNA topoisomerase II/histidine kinase"/>
    <property type="match status" value="1"/>
</dbReference>
<evidence type="ECO:0000259" key="22">
    <source>
        <dbReference type="PROSITE" id="PS50894"/>
    </source>
</evidence>
<evidence type="ECO:0000256" key="17">
    <source>
        <dbReference type="SAM" id="Phobius"/>
    </source>
</evidence>
<evidence type="ECO:0000313" key="23">
    <source>
        <dbReference type="EMBL" id="MBB6209312.1"/>
    </source>
</evidence>
<dbReference type="PROSITE" id="PS50110">
    <property type="entry name" value="RESPONSE_REGULATORY"/>
    <property type="match status" value="2"/>
</dbReference>
<feature type="domain" description="PAC" evidence="20">
    <location>
        <begin position="466"/>
        <end position="517"/>
    </location>
</feature>
<evidence type="ECO:0000313" key="24">
    <source>
        <dbReference type="Proteomes" id="UP000544872"/>
    </source>
</evidence>
<organism evidence="23 24">
    <name type="scientific">Novispirillum itersonii</name>
    <name type="common">Aquaspirillum itersonii</name>
    <dbReference type="NCBI Taxonomy" id="189"/>
    <lineage>
        <taxon>Bacteria</taxon>
        <taxon>Pseudomonadati</taxon>
        <taxon>Pseudomonadota</taxon>
        <taxon>Alphaproteobacteria</taxon>
        <taxon>Rhodospirillales</taxon>
        <taxon>Novispirillaceae</taxon>
        <taxon>Novispirillum</taxon>
    </lineage>
</organism>
<dbReference type="SMART" id="SM00448">
    <property type="entry name" value="REC"/>
    <property type="match status" value="2"/>
</dbReference>
<evidence type="ECO:0000256" key="15">
    <source>
        <dbReference type="PROSITE-ProRule" id="PRU00169"/>
    </source>
</evidence>
<dbReference type="EC" id="2.7.13.3" evidence="3"/>
<evidence type="ECO:0000259" key="20">
    <source>
        <dbReference type="PROSITE" id="PS50113"/>
    </source>
</evidence>
<dbReference type="SUPFAM" id="SSF55785">
    <property type="entry name" value="PYP-like sensor domain (PAS domain)"/>
    <property type="match status" value="1"/>
</dbReference>
<dbReference type="Gene3D" id="1.20.58.920">
    <property type="match status" value="1"/>
</dbReference>
<dbReference type="GO" id="GO:0005524">
    <property type="term" value="F:ATP binding"/>
    <property type="evidence" value="ECO:0007669"/>
    <property type="project" value="UniProtKB-KW"/>
</dbReference>
<dbReference type="Pfam" id="PF13188">
    <property type="entry name" value="PAS_8"/>
    <property type="match status" value="1"/>
</dbReference>
<keyword evidence="10" id="KW-0067">ATP-binding</keyword>
<feature type="domain" description="HAMP" evidence="21">
    <location>
        <begin position="341"/>
        <end position="392"/>
    </location>
</feature>
<dbReference type="Gene3D" id="1.10.287.130">
    <property type="match status" value="1"/>
</dbReference>
<comment type="caution">
    <text evidence="23">The sequence shown here is derived from an EMBL/GenBank/DDBJ whole genome shotgun (WGS) entry which is preliminary data.</text>
</comment>
<comment type="subcellular location">
    <subcellularLocation>
        <location evidence="2">Cell membrane</location>
        <topology evidence="2">Multi-pass membrane protein</topology>
    </subcellularLocation>
</comment>
<dbReference type="PANTHER" id="PTHR45339">
    <property type="entry name" value="HYBRID SIGNAL TRANSDUCTION HISTIDINE KINASE J"/>
    <property type="match status" value="1"/>
</dbReference>
<keyword evidence="7 17" id="KW-0812">Transmembrane</keyword>
<feature type="transmembrane region" description="Helical" evidence="17">
    <location>
        <begin position="318"/>
        <end position="339"/>
    </location>
</feature>
<keyword evidence="4" id="KW-1003">Cell membrane</keyword>
<evidence type="ECO:0000259" key="21">
    <source>
        <dbReference type="PROSITE" id="PS50885"/>
    </source>
</evidence>
<dbReference type="FunFam" id="3.30.565.10:FF:000010">
    <property type="entry name" value="Sensor histidine kinase RcsC"/>
    <property type="match status" value="1"/>
</dbReference>
<evidence type="ECO:0000256" key="12">
    <source>
        <dbReference type="ARBA" id="ARBA00023012"/>
    </source>
</evidence>
<dbReference type="PROSITE" id="PS50109">
    <property type="entry name" value="HIS_KIN"/>
    <property type="match status" value="1"/>
</dbReference>
<dbReference type="PRINTS" id="PR00344">
    <property type="entry name" value="BCTRLSENSOR"/>
</dbReference>
<dbReference type="InterPro" id="IPR000014">
    <property type="entry name" value="PAS"/>
</dbReference>
<dbReference type="InterPro" id="IPR038188">
    <property type="entry name" value="TorS_sensor_sf"/>
</dbReference>
<dbReference type="InterPro" id="IPR036641">
    <property type="entry name" value="HPT_dom_sf"/>
</dbReference>